<dbReference type="InterPro" id="IPR006094">
    <property type="entry name" value="Oxid_FAD_bind_N"/>
</dbReference>
<dbReference type="Pfam" id="PF13183">
    <property type="entry name" value="Fer4_8"/>
    <property type="match status" value="1"/>
</dbReference>
<dbReference type="InterPro" id="IPR009051">
    <property type="entry name" value="Helical_ferredxn"/>
</dbReference>
<dbReference type="Gene3D" id="3.30.465.10">
    <property type="match status" value="1"/>
</dbReference>
<dbReference type="Gene3D" id="3.30.70.2740">
    <property type="match status" value="1"/>
</dbReference>
<feature type="domain" description="4Fe-4S ferredoxin-type" evidence="12">
    <location>
        <begin position="566"/>
        <end position="597"/>
    </location>
</feature>
<dbReference type="GO" id="GO:0004458">
    <property type="term" value="F:D-lactate dehydrogenase (cytochrome) activity"/>
    <property type="evidence" value="ECO:0007669"/>
    <property type="project" value="UniProtKB-EC"/>
</dbReference>
<evidence type="ECO:0000256" key="1">
    <source>
        <dbReference type="ARBA" id="ARBA00001974"/>
    </source>
</evidence>
<dbReference type="Gene3D" id="3.30.43.10">
    <property type="entry name" value="Uridine Diphospho-n-acetylenolpyruvylglucosamine Reductase, domain 2"/>
    <property type="match status" value="1"/>
</dbReference>
<dbReference type="Gene3D" id="1.10.45.10">
    <property type="entry name" value="Vanillyl-alcohol Oxidase, Chain A, domain 4"/>
    <property type="match status" value="1"/>
</dbReference>
<dbReference type="EMBL" id="JABAIK010000023">
    <property type="protein sequence ID" value="NLS14552.1"/>
    <property type="molecule type" value="Genomic_DNA"/>
</dbReference>
<comment type="cofactor">
    <cofactor evidence="1">
        <name>FAD</name>
        <dbReference type="ChEBI" id="CHEBI:57692"/>
    </cofactor>
</comment>
<evidence type="ECO:0000256" key="7">
    <source>
        <dbReference type="ARBA" id="ARBA00023002"/>
    </source>
</evidence>
<dbReference type="PANTHER" id="PTHR11748:SF111">
    <property type="entry name" value="D-LACTATE DEHYDROGENASE, MITOCHONDRIAL-RELATED"/>
    <property type="match status" value="1"/>
</dbReference>
<dbReference type="InterPro" id="IPR004113">
    <property type="entry name" value="FAD-bd_oxidored_4_C"/>
</dbReference>
<feature type="region of interest" description="Disordered" evidence="11">
    <location>
        <begin position="1"/>
        <end position="27"/>
    </location>
</feature>
<evidence type="ECO:0000256" key="2">
    <source>
        <dbReference type="ARBA" id="ARBA00008000"/>
    </source>
</evidence>
<comment type="similarity">
    <text evidence="2">Belongs to the FAD-binding oxidoreductase/transferase type 4 family.</text>
</comment>
<dbReference type="Pfam" id="PF01565">
    <property type="entry name" value="FAD_binding_4"/>
    <property type="match status" value="1"/>
</dbReference>
<dbReference type="Proteomes" id="UP000535589">
    <property type="component" value="Unassembled WGS sequence"/>
</dbReference>
<dbReference type="InterPro" id="IPR036318">
    <property type="entry name" value="FAD-bd_PCMH-like_sf"/>
</dbReference>
<sequence>MSKERIVSTLNSTTTDDNEPLQPSAKGLHLTPSELTLSPQYQAFTEQLSQALKPSQIIIDAPNRLAYGTDASFYRQIPQVVLRLDTISQVQLVVRLAAQYQLPYTFRAAGTSLSGQAVSDSILITLSDQWREANVFDDGKLITLQPGVIGADANRLLMPFQRKIGPDPASINTCKIGGIAANNASGMCCGTAQNSYHTLTNLTVVLHDGTLVNTASEESLAAFRSSHHTLLAGLSALRETILSTPNLKQKIAHKYRLKNTTGYALNAFIDFDDPIEIFKHLMIGSEGTLGFIAQISYRTVEDPAHKAAALLIFDNIESACNAVTMLSKTPVAAVELMDGRALKSVAHESGMPSFMPTLSLEAAGLLIETQANDQTQLNLQCKSVMDSLAAFHIAHQVAFTKDPQTIGRLWGIRKGMFPAVGAVRQSGTTVIIEDIAFPLAALAAGVRDLQQLFEKHHYHEAIIFGHALAGNLHFVFTQGFENKNEIQRYAEFMQEVTELVAVKYQGSLKAEHGTGRNMAPFVELEWGHDAYQIMQAVKTLFDPQNLLNPGVIINQDPKAHLKHLKPMPKADPLVDRCIECGFCEPVCPSRTLSLSPRQRIVLYRELSYLKQTEQTSHFLKKAFDYQGIDTCAATGLCAERCPVGINTGDLIKQLRQKKYASYRSIARWSADHFATVTKLAKIGLRSNQAVTKTLGEKRVKTLITGIRKLTQNTTPTWLAQYPNPNRHVLNSFTTLDNEDRKVVYVPSCSSRVMGAASQDTDRRSLTEVTLSLLKKAHFDVIIPHQCEQLCCGMPFESKGMSDIADTKLAQLETALWKASDQGNIPILFDTSPCIQRALASFSRSMRLYEPSQFVIDCVIQHLNITPQNEPVMLHITCSSQRMGRSASLIDLAKRCAREVIIPDNIHCCGWAGDKGFTTPELNQAALSGLKSQVPENCSQGYSNSRTCEIGLSHHSGISYQSILYLVDNVSRAI</sequence>
<name>A0A7X8TU44_9VIBR</name>
<dbReference type="InterPro" id="IPR016164">
    <property type="entry name" value="FAD-linked_Oxase-like_C"/>
</dbReference>
<dbReference type="Pfam" id="PF02913">
    <property type="entry name" value="FAD-oxidase_C"/>
    <property type="match status" value="1"/>
</dbReference>
<dbReference type="InterPro" id="IPR016166">
    <property type="entry name" value="FAD-bd_PCMH"/>
</dbReference>
<dbReference type="PROSITE" id="PS51387">
    <property type="entry name" value="FAD_PCMH"/>
    <property type="match status" value="1"/>
</dbReference>
<dbReference type="FunFam" id="1.10.1060.10:FF:000019">
    <property type="entry name" value="Oxidoreductase/iron-sulfur cluster-binding protein"/>
    <property type="match status" value="1"/>
</dbReference>
<evidence type="ECO:0000259" key="13">
    <source>
        <dbReference type="PROSITE" id="PS51387"/>
    </source>
</evidence>
<evidence type="ECO:0000256" key="5">
    <source>
        <dbReference type="ARBA" id="ARBA00022827"/>
    </source>
</evidence>
<dbReference type="InterPro" id="IPR017896">
    <property type="entry name" value="4Fe4S_Fe-S-bd"/>
</dbReference>
<dbReference type="InterPro" id="IPR016169">
    <property type="entry name" value="FAD-bd_PCMH_sub2"/>
</dbReference>
<dbReference type="GO" id="GO:0071949">
    <property type="term" value="F:FAD binding"/>
    <property type="evidence" value="ECO:0007669"/>
    <property type="project" value="InterPro"/>
</dbReference>
<dbReference type="EC" id="1.1.2.4" evidence="10"/>
<keyword evidence="3" id="KW-0285">Flavoprotein</keyword>
<dbReference type="AlphaFoldDB" id="A0A7X8TU44"/>
<evidence type="ECO:0000256" key="10">
    <source>
        <dbReference type="ARBA" id="ARBA00038897"/>
    </source>
</evidence>
<dbReference type="PROSITE" id="PS51379">
    <property type="entry name" value="4FE4S_FER_2"/>
    <property type="match status" value="1"/>
</dbReference>
<dbReference type="SUPFAM" id="SSF55103">
    <property type="entry name" value="FAD-linked oxidases, C-terminal domain"/>
    <property type="match status" value="1"/>
</dbReference>
<evidence type="ECO:0000313" key="15">
    <source>
        <dbReference type="Proteomes" id="UP000535589"/>
    </source>
</evidence>
<dbReference type="InterPro" id="IPR016171">
    <property type="entry name" value="Vanillyl_alc_oxidase_C-sub2"/>
</dbReference>
<keyword evidence="15" id="KW-1185">Reference proteome</keyword>
<dbReference type="GO" id="GO:0008720">
    <property type="term" value="F:D-lactate dehydrogenase (NAD+) activity"/>
    <property type="evidence" value="ECO:0007669"/>
    <property type="project" value="TreeGrafter"/>
</dbReference>
<evidence type="ECO:0000256" key="6">
    <source>
        <dbReference type="ARBA" id="ARBA00022946"/>
    </source>
</evidence>
<keyword evidence="9" id="KW-0411">Iron-sulfur</keyword>
<organism evidence="14 15">
    <name type="scientific">Vibrio agarilyticus</name>
    <dbReference type="NCBI Taxonomy" id="2726741"/>
    <lineage>
        <taxon>Bacteria</taxon>
        <taxon>Pseudomonadati</taxon>
        <taxon>Pseudomonadota</taxon>
        <taxon>Gammaproteobacteria</taxon>
        <taxon>Vibrionales</taxon>
        <taxon>Vibrionaceae</taxon>
        <taxon>Vibrio</taxon>
    </lineage>
</organism>
<dbReference type="Gene3D" id="3.30.70.2190">
    <property type="match status" value="1"/>
</dbReference>
<dbReference type="FunFam" id="3.30.70.2740:FF:000006">
    <property type="entry name" value="NAD-independent D-lactate dehydrogenase"/>
    <property type="match status" value="1"/>
</dbReference>
<dbReference type="PROSITE" id="PS00198">
    <property type="entry name" value="4FE4S_FER_1"/>
    <property type="match status" value="1"/>
</dbReference>
<dbReference type="PANTHER" id="PTHR11748">
    <property type="entry name" value="D-LACTATE DEHYDROGENASE"/>
    <property type="match status" value="1"/>
</dbReference>
<evidence type="ECO:0000256" key="9">
    <source>
        <dbReference type="ARBA" id="ARBA00023014"/>
    </source>
</evidence>
<proteinExistence type="inferred from homology"/>
<evidence type="ECO:0000256" key="11">
    <source>
        <dbReference type="SAM" id="MobiDB-lite"/>
    </source>
</evidence>
<dbReference type="GO" id="GO:1903457">
    <property type="term" value="P:lactate catabolic process"/>
    <property type="evidence" value="ECO:0007669"/>
    <property type="project" value="TreeGrafter"/>
</dbReference>
<keyword evidence="5" id="KW-0274">FAD</keyword>
<keyword evidence="7" id="KW-0560">Oxidoreductase</keyword>
<keyword evidence="4" id="KW-0479">Metal-binding</keyword>
<keyword evidence="6" id="KW-0809">Transit peptide</keyword>
<dbReference type="SUPFAM" id="SSF46548">
    <property type="entry name" value="alpha-helical ferredoxin"/>
    <property type="match status" value="1"/>
</dbReference>
<accession>A0A7X8TU44</accession>
<comment type="caution">
    <text evidence="14">The sequence shown here is derived from an EMBL/GenBank/DDBJ whole genome shotgun (WGS) entry which is preliminary data.</text>
</comment>
<dbReference type="InterPro" id="IPR016167">
    <property type="entry name" value="FAD-bd_PCMH_sub1"/>
</dbReference>
<feature type="domain" description="FAD-binding PCMH-type" evidence="13">
    <location>
        <begin position="74"/>
        <end position="302"/>
    </location>
</feature>
<dbReference type="GO" id="GO:0046872">
    <property type="term" value="F:metal ion binding"/>
    <property type="evidence" value="ECO:0007669"/>
    <property type="project" value="UniProtKB-KW"/>
</dbReference>
<evidence type="ECO:0000256" key="8">
    <source>
        <dbReference type="ARBA" id="ARBA00023004"/>
    </source>
</evidence>
<protein>
    <recommendedName>
        <fullName evidence="10">D-lactate dehydrogenase (cytochrome)</fullName>
        <ecNumber evidence="10">1.1.2.4</ecNumber>
    </recommendedName>
</protein>
<dbReference type="FunFam" id="1.10.45.10:FF:000001">
    <property type="entry name" value="D-lactate dehydrogenase mitochondrial"/>
    <property type="match status" value="1"/>
</dbReference>
<dbReference type="GO" id="GO:0051536">
    <property type="term" value="F:iron-sulfur cluster binding"/>
    <property type="evidence" value="ECO:0007669"/>
    <property type="project" value="UniProtKB-KW"/>
</dbReference>
<gene>
    <name evidence="14" type="ORF">HGP28_16955</name>
</gene>
<evidence type="ECO:0000256" key="3">
    <source>
        <dbReference type="ARBA" id="ARBA00022630"/>
    </source>
</evidence>
<keyword evidence="8" id="KW-0408">Iron</keyword>
<dbReference type="Gene3D" id="1.10.1060.10">
    <property type="entry name" value="Alpha-helical ferredoxin"/>
    <property type="match status" value="1"/>
</dbReference>
<evidence type="ECO:0000259" key="12">
    <source>
        <dbReference type="PROSITE" id="PS51379"/>
    </source>
</evidence>
<reference evidence="14 15" key="1">
    <citation type="submission" date="2020-04" db="EMBL/GenBank/DDBJ databases">
        <title>Vibrio sp. SM6, a novel species isolated from seawater.</title>
        <authorList>
            <person name="Wang X."/>
        </authorList>
    </citation>
    <scope>NUCLEOTIDE SEQUENCE [LARGE SCALE GENOMIC DNA]</scope>
    <source>
        <strain evidence="14 15">SM6</strain>
    </source>
</reference>
<dbReference type="SUPFAM" id="SSF56176">
    <property type="entry name" value="FAD-binding/transporter-associated domain-like"/>
    <property type="match status" value="1"/>
</dbReference>
<evidence type="ECO:0000256" key="4">
    <source>
        <dbReference type="ARBA" id="ARBA00022723"/>
    </source>
</evidence>
<dbReference type="InterPro" id="IPR017900">
    <property type="entry name" value="4Fe4S_Fe_S_CS"/>
</dbReference>
<evidence type="ECO:0000313" key="14">
    <source>
        <dbReference type="EMBL" id="NLS14552.1"/>
    </source>
</evidence>